<reference evidence="4 5" key="2">
    <citation type="journal article" date="2011" name="Stand. Genomic Sci.">
        <title>Complete genome sequence of Calditerrivibrio nitroreducens type strain (Yu37-1).</title>
        <authorList>
            <person name="Pitluck S."/>
            <person name="Sikorski J."/>
            <person name="Zeytun A."/>
            <person name="Lapidus A."/>
            <person name="Nolan M."/>
            <person name="Lucas S."/>
            <person name="Hammon N."/>
            <person name="Deshpande S."/>
            <person name="Cheng J.F."/>
            <person name="Tapia R."/>
            <person name="Han C."/>
            <person name="Goodwin L."/>
            <person name="Liolios K."/>
            <person name="Pagani I."/>
            <person name="Ivanova N."/>
            <person name="Mavromatis K."/>
            <person name="Pati A."/>
            <person name="Chen A."/>
            <person name="Palaniappan K."/>
            <person name="Hauser L."/>
            <person name="Chang Y.J."/>
            <person name="Jeffries C.D."/>
            <person name="Detter J.C."/>
            <person name="Brambilla E."/>
            <person name="Djao O.D."/>
            <person name="Rohde M."/>
            <person name="Spring S."/>
            <person name="Goker M."/>
            <person name="Woyke T."/>
            <person name="Bristow J."/>
            <person name="Eisen J.A."/>
            <person name="Markowitz V."/>
            <person name="Hugenholtz P."/>
            <person name="Kyrpides N.C."/>
            <person name="Klenk H.P."/>
            <person name="Land M."/>
        </authorList>
    </citation>
    <scope>NUCLEOTIDE SEQUENCE [LARGE SCALE GENOMIC DNA]</scope>
    <source>
        <strain evidence="5">DSM 19672 / NBRC 101217 / Yu37-1</strain>
    </source>
</reference>
<keyword evidence="1" id="KW-0175">Coiled coil</keyword>
<feature type="domain" description="MukB N-terminal" evidence="2">
    <location>
        <begin position="10"/>
        <end position="204"/>
    </location>
</feature>
<evidence type="ECO:0008006" key="6">
    <source>
        <dbReference type="Google" id="ProtNLM"/>
    </source>
</evidence>
<dbReference type="InterPro" id="IPR027417">
    <property type="entry name" value="P-loop_NTPase"/>
</dbReference>
<feature type="domain" description="MukB hinge" evidence="3">
    <location>
        <begin position="498"/>
        <end position="646"/>
    </location>
</feature>
<feature type="coiled-coil region" evidence="1">
    <location>
        <begin position="485"/>
        <end position="519"/>
    </location>
</feature>
<dbReference type="Pfam" id="PF13558">
    <property type="entry name" value="SbcC_Walker_B"/>
    <property type="match status" value="1"/>
</dbReference>
<protein>
    <recommendedName>
        <fullName evidence="6">SMC domain protein</fullName>
    </recommendedName>
</protein>
<organism evidence="4 5">
    <name type="scientific">Calditerrivibrio nitroreducens (strain DSM 19672 / NBRC 101217 / Yu37-1)</name>
    <dbReference type="NCBI Taxonomy" id="768670"/>
    <lineage>
        <taxon>Bacteria</taxon>
        <taxon>Pseudomonadati</taxon>
        <taxon>Deferribacterota</taxon>
        <taxon>Deferribacteres</taxon>
        <taxon>Deferribacterales</taxon>
        <taxon>Calditerrivibrionaceae</taxon>
    </lineage>
</organism>
<sequence>MNYAKFKTYIDSVIIIGFKLYPNCIFKLDDTFTSIFGKNGVGKTTILDAIQVGIIANQHYIKFNVTTHKDDRTLGDYMYLHTGYILFNVGGTPKKYAFGVRLLKQPDGKVEIKTMVVENTHLTNNDFFNGTMLYTDLNQLHRNIINNYPYATVNFPESIAEYHTYLYEKNIVGINISSKISEFSALYRSISTGILQQSNKILKDILAPPDGKSRNLIETLSKSIKQRNIINQKIIEIREIIKEVQNLIDVSNRYIMISYKYFCTEYNRLIGEKKLLSDEIDNAESELKKIDLELIDYTNRIEAKSSELSTVNSELYKIIENISNTEKHLKAHKDYIEIKNSIKESNKKLENFTLTLEEILKKKHELYNRIDSINPEIIELNEQKSSLKYKIGDLKEHVKKLNELKKHISILENTLFIKLTHKNIDQEIRHWQEIGEKIRNITLINQQINTLEEQISLHKKALTILDDLKRYGLTIEKQDDISATLDKEERRIYELKNTIDNKTLEKKRLETKIETLLKGRIDLPDVLKNYHGRFLYREFNEIPIEESIRIESSLGELKKAVIFKDDIDSDLLRGKDRLYFISEKALEKVVPPVLQEYQDGFLMEDSDGILRYEPKPEFPTIGEVSRKKTAEALKKEIELLEADLKNLHNELLERKLIKEKLTNLISIYEYTEKKDLIEKYEHLIRERDYLESKIQIYNKIKASLDIIKQLISYFGRDDYLHDLEESQRSFDEITNKIKVLEKSSSELKTDYEKNTEIENQTKEKIDLLKRDINKLEGKKEQLETNFPLKVLNGEIDFNVKDSLILEKDALIDRQNRLTKVLDSLKDEKRKLEYHQTITTNKLRDNIEKLKYIEDVTLNLTTEFSLYFNNKTLEPINYNVKKEEFYKLKGVFEEKLSEFLRKNKKDEPTITYIEDKLNESILKVYPYFQSLSKLEDQLNELSRKLKDIETEIKLAIGNFKNNIDQNILKIKGNLHSTNKDLSAIKFGRIRSINISVKEREAYYKLQKVYENNSILSLLESDSIEYDTFVKELAKNLGYSRTIPTDEDILDYRNYFDIFIELKDEHNQTRTKGLSNGENLGTNILIVLAMLTRFIDGSISNKVLPILLDEADRLDSDSIKTLYEIAEEWGLQMIVALPNIPNFNKGIHYQLIAQDNGIVTIHTRFAK</sequence>
<feature type="coiled-coil region" evidence="1">
    <location>
        <begin position="723"/>
        <end position="827"/>
    </location>
</feature>
<feature type="coiled-coil region" evidence="1">
    <location>
        <begin position="266"/>
        <end position="300"/>
    </location>
</feature>
<dbReference type="GO" id="GO:0003677">
    <property type="term" value="F:DNA binding"/>
    <property type="evidence" value="ECO:0007669"/>
    <property type="project" value="InterPro"/>
</dbReference>
<dbReference type="GO" id="GO:0007059">
    <property type="term" value="P:chromosome segregation"/>
    <property type="evidence" value="ECO:0007669"/>
    <property type="project" value="InterPro"/>
</dbReference>
<dbReference type="GO" id="GO:0009295">
    <property type="term" value="C:nucleoid"/>
    <property type="evidence" value="ECO:0007669"/>
    <property type="project" value="InterPro"/>
</dbReference>
<dbReference type="OrthoDB" id="5468457at2"/>
<dbReference type="RefSeq" id="WP_013450735.1">
    <property type="nucleotide sequence ID" value="NC_014758.1"/>
</dbReference>
<dbReference type="Pfam" id="PF04310">
    <property type="entry name" value="MukB"/>
    <property type="match status" value="1"/>
</dbReference>
<evidence type="ECO:0000259" key="3">
    <source>
        <dbReference type="Pfam" id="PF16330"/>
    </source>
</evidence>
<dbReference type="AlphaFoldDB" id="E4TFQ4"/>
<evidence type="ECO:0000313" key="5">
    <source>
        <dbReference type="Proteomes" id="UP000007039"/>
    </source>
</evidence>
<dbReference type="eggNOG" id="COG1196">
    <property type="taxonomic scope" value="Bacteria"/>
</dbReference>
<dbReference type="Gene3D" id="3.40.1140.10">
    <property type="match status" value="2"/>
</dbReference>
<dbReference type="STRING" id="768670.Calni_0610"/>
<gene>
    <name evidence="4" type="ordered locus">Calni_0610</name>
</gene>
<proteinExistence type="predicted"/>
<dbReference type="InterPro" id="IPR032520">
    <property type="entry name" value="MukB_hinge"/>
</dbReference>
<evidence type="ECO:0000259" key="2">
    <source>
        <dbReference type="Pfam" id="PF04310"/>
    </source>
</evidence>
<feature type="coiled-coil region" evidence="1">
    <location>
        <begin position="930"/>
        <end position="957"/>
    </location>
</feature>
<dbReference type="Proteomes" id="UP000007039">
    <property type="component" value="Chromosome"/>
</dbReference>
<dbReference type="SUPFAM" id="SSF52540">
    <property type="entry name" value="P-loop containing nucleoside triphosphate hydrolases"/>
    <property type="match status" value="2"/>
</dbReference>
<dbReference type="InterPro" id="IPR007406">
    <property type="entry name" value="MukB_N_dom"/>
</dbReference>
<evidence type="ECO:0000313" key="4">
    <source>
        <dbReference type="EMBL" id="ADR18522.1"/>
    </source>
</evidence>
<dbReference type="HOGENOM" id="CLU_270931_0_0_0"/>
<reference key="1">
    <citation type="submission" date="2010-11" db="EMBL/GenBank/DDBJ databases">
        <title>The complete genome of chromosome of Calditerrivibrio nitroreducens DSM 19672.</title>
        <authorList>
            <consortium name="US DOE Joint Genome Institute (JGI-PGF)"/>
            <person name="Lucas S."/>
            <person name="Copeland A."/>
            <person name="Lapidus A."/>
            <person name="Bruce D."/>
            <person name="Goodwin L."/>
            <person name="Pitluck S."/>
            <person name="Kyrpides N."/>
            <person name="Mavromatis K."/>
            <person name="Ivanova N."/>
            <person name="Mikhailova N."/>
            <person name="Zeytun A."/>
            <person name="Brettin T."/>
            <person name="Detter J.C."/>
            <person name="Tapia R."/>
            <person name="Han C."/>
            <person name="Land M."/>
            <person name="Hauser L."/>
            <person name="Markowitz V."/>
            <person name="Cheng J.-F."/>
            <person name="Hugenholtz P."/>
            <person name="Woyke T."/>
            <person name="Wu D."/>
            <person name="Spring S."/>
            <person name="Schroeder M."/>
            <person name="Brambilla E."/>
            <person name="Klenk H.-P."/>
            <person name="Eisen J.A."/>
        </authorList>
    </citation>
    <scope>NUCLEOTIDE SEQUENCE [LARGE SCALE GENOMIC DNA]</scope>
    <source>
        <strain>DSM 19672</strain>
    </source>
</reference>
<dbReference type="Pfam" id="PF16330">
    <property type="entry name" value="MukB_hinge"/>
    <property type="match status" value="1"/>
</dbReference>
<accession>E4TFQ4</accession>
<name>E4TFQ4_CALNY</name>
<keyword evidence="5" id="KW-1185">Reference proteome</keyword>
<dbReference type="EMBL" id="CP002347">
    <property type="protein sequence ID" value="ADR18522.1"/>
    <property type="molecule type" value="Genomic_DNA"/>
</dbReference>
<dbReference type="GO" id="GO:0005524">
    <property type="term" value="F:ATP binding"/>
    <property type="evidence" value="ECO:0007669"/>
    <property type="project" value="InterPro"/>
</dbReference>
<feature type="coiled-coil region" evidence="1">
    <location>
        <begin position="630"/>
        <end position="693"/>
    </location>
</feature>
<dbReference type="KEGG" id="cni:Calni_0610"/>
<evidence type="ECO:0000256" key="1">
    <source>
        <dbReference type="SAM" id="Coils"/>
    </source>
</evidence>
<dbReference type="GO" id="GO:0030261">
    <property type="term" value="P:chromosome condensation"/>
    <property type="evidence" value="ECO:0007669"/>
    <property type="project" value="InterPro"/>
</dbReference>